<comment type="caution">
    <text evidence="1">The sequence shown here is derived from an EMBL/GenBank/DDBJ whole genome shotgun (WGS) entry which is preliminary data.</text>
</comment>
<accession>A0AAQ4DA76</accession>
<evidence type="ECO:0000313" key="1">
    <source>
        <dbReference type="EMBL" id="KAK8759366.1"/>
    </source>
</evidence>
<proteinExistence type="predicted"/>
<dbReference type="Proteomes" id="UP001321473">
    <property type="component" value="Unassembled WGS sequence"/>
</dbReference>
<organism evidence="1 2">
    <name type="scientific">Amblyomma americanum</name>
    <name type="common">Lone star tick</name>
    <dbReference type="NCBI Taxonomy" id="6943"/>
    <lineage>
        <taxon>Eukaryota</taxon>
        <taxon>Metazoa</taxon>
        <taxon>Ecdysozoa</taxon>
        <taxon>Arthropoda</taxon>
        <taxon>Chelicerata</taxon>
        <taxon>Arachnida</taxon>
        <taxon>Acari</taxon>
        <taxon>Parasitiformes</taxon>
        <taxon>Ixodida</taxon>
        <taxon>Ixodoidea</taxon>
        <taxon>Ixodidae</taxon>
        <taxon>Amblyomminae</taxon>
        <taxon>Amblyomma</taxon>
    </lineage>
</organism>
<protein>
    <submittedName>
        <fullName evidence="1">Uncharacterized protein</fullName>
    </submittedName>
</protein>
<dbReference type="EMBL" id="JARKHS020033132">
    <property type="protein sequence ID" value="KAK8759366.1"/>
    <property type="molecule type" value="Genomic_DNA"/>
</dbReference>
<name>A0AAQ4DA76_AMBAM</name>
<dbReference type="AlphaFoldDB" id="A0AAQ4DA76"/>
<evidence type="ECO:0000313" key="2">
    <source>
        <dbReference type="Proteomes" id="UP001321473"/>
    </source>
</evidence>
<gene>
    <name evidence="1" type="ORF">V5799_003002</name>
</gene>
<sequence>MNFLSAVLKNPVLTSSSSFFSSLLGATLSPRSSSSSCKQKNIVDVCNSYCSGNIGSLVEHKMRAALLLPMLWLVSCHGQNGFRTKRVTDEEKEYLVRKLLNSSQRLVLLSDPRISSRIFPPRQVSGENQRLSTPTITLGKEKDPLLLEHIFMKIGY</sequence>
<reference evidence="1 2" key="1">
    <citation type="journal article" date="2023" name="Arcadia Sci">
        <title>De novo assembly of a long-read Amblyomma americanum tick genome.</title>
        <authorList>
            <person name="Chou S."/>
            <person name="Poskanzer K.E."/>
            <person name="Rollins M."/>
            <person name="Thuy-Boun P.S."/>
        </authorList>
    </citation>
    <scope>NUCLEOTIDE SEQUENCE [LARGE SCALE GENOMIC DNA]</scope>
    <source>
        <strain evidence="1">F_SG_1</strain>
        <tissue evidence="1">Salivary glands</tissue>
    </source>
</reference>
<keyword evidence="2" id="KW-1185">Reference proteome</keyword>